<feature type="transmembrane region" description="Helical" evidence="9">
    <location>
        <begin position="7"/>
        <end position="25"/>
    </location>
</feature>
<dbReference type="SUPFAM" id="SSF56024">
    <property type="entry name" value="Phospholipase D/nuclease"/>
    <property type="match status" value="2"/>
</dbReference>
<dbReference type="STRING" id="36844.SAMN04488501_10866"/>
<dbReference type="PANTHER" id="PTHR21248:SF22">
    <property type="entry name" value="PHOSPHOLIPASE D"/>
    <property type="match status" value="1"/>
</dbReference>
<dbReference type="SMART" id="SM00155">
    <property type="entry name" value="PLDc"/>
    <property type="match status" value="2"/>
</dbReference>
<dbReference type="PROSITE" id="PS50035">
    <property type="entry name" value="PLD"/>
    <property type="match status" value="2"/>
</dbReference>
<keyword evidence="6 9" id="KW-1133">Transmembrane helix</keyword>
<dbReference type="PATRIC" id="fig|1121318.3.peg.1070"/>
<dbReference type="RefSeq" id="WP_074782859.1">
    <property type="nucleotide sequence ID" value="NZ_LHUR01000013.1"/>
</dbReference>
<keyword evidence="12" id="KW-1185">Reference proteome</keyword>
<dbReference type="GO" id="GO:0032049">
    <property type="term" value="P:cardiolipin biosynthetic process"/>
    <property type="evidence" value="ECO:0007669"/>
    <property type="project" value="UniProtKB-UniRule"/>
</dbReference>
<dbReference type="CDD" id="cd09112">
    <property type="entry name" value="PLDc_CLS_2"/>
    <property type="match status" value="1"/>
</dbReference>
<dbReference type="GO" id="GO:0005886">
    <property type="term" value="C:plasma membrane"/>
    <property type="evidence" value="ECO:0007669"/>
    <property type="project" value="UniProtKB-SubCell"/>
</dbReference>
<name>A0A0L6ZBW4_9CLOT</name>
<dbReference type="Gene3D" id="3.30.870.10">
    <property type="entry name" value="Endonuclease Chain A"/>
    <property type="match status" value="2"/>
</dbReference>
<keyword evidence="7 9" id="KW-0472">Membrane</keyword>
<keyword evidence="2" id="KW-1003">Cell membrane</keyword>
<feature type="domain" description="PLD phosphodiesterase" evidence="10">
    <location>
        <begin position="382"/>
        <end position="409"/>
    </location>
</feature>
<feature type="domain" description="PLD phosphodiesterase" evidence="10">
    <location>
        <begin position="199"/>
        <end position="226"/>
    </location>
</feature>
<evidence type="ECO:0000313" key="12">
    <source>
        <dbReference type="Proteomes" id="UP000037043"/>
    </source>
</evidence>
<dbReference type="InterPro" id="IPR001736">
    <property type="entry name" value="PLipase_D/transphosphatidylase"/>
</dbReference>
<dbReference type="PANTHER" id="PTHR21248">
    <property type="entry name" value="CARDIOLIPIN SYNTHASE"/>
    <property type="match status" value="1"/>
</dbReference>
<evidence type="ECO:0000256" key="1">
    <source>
        <dbReference type="ARBA" id="ARBA00004236"/>
    </source>
</evidence>
<evidence type="ECO:0000256" key="5">
    <source>
        <dbReference type="ARBA" id="ARBA00022737"/>
    </source>
</evidence>
<keyword evidence="5" id="KW-0677">Repeat</keyword>
<evidence type="ECO:0000256" key="6">
    <source>
        <dbReference type="ARBA" id="ARBA00022989"/>
    </source>
</evidence>
<organism evidence="11 12">
    <name type="scientific">Clostridium homopropionicum DSM 5847</name>
    <dbReference type="NCBI Taxonomy" id="1121318"/>
    <lineage>
        <taxon>Bacteria</taxon>
        <taxon>Bacillati</taxon>
        <taxon>Bacillota</taxon>
        <taxon>Clostridia</taxon>
        <taxon>Eubacteriales</taxon>
        <taxon>Clostridiaceae</taxon>
        <taxon>Clostridium</taxon>
    </lineage>
</organism>
<evidence type="ECO:0000256" key="3">
    <source>
        <dbReference type="ARBA" id="ARBA00022679"/>
    </source>
</evidence>
<sequence length="469" mass="54787">MIYNLKLISDVILIIISFICVLRIIFDKRDPKGTLCWILFFMLFKTLAIITFLLLGRNWRNRCFTNNVSIFLKDKFENYYSENKNKEFNFLEKIIEKTNPYPIFTNNQLTFFTDGESKYKALKEDLMKANHHIHLEYYIVRNDKVGNEIKDILIRKAQEGIKVRFIIDKIGSITLGRKYTRELEKFGIDVVPYAYYFAPFYRNHKKIVIIDGIIGFLGGMNLGDEYEGKGKLGFWRDLHIRVKGDFVFNLQRSFINDYFMINRDKNNPPFIEVEYNNYFPNVESCSSLPMLAVESGPSSDNPSIMYSIINMISSAKKNIYIMTPYFIPSESLLISLKIAALCGIDVRILFPGKCDHFYVFYASRTYLSELMQCGVKVYLYRKDSFLHSKAISVDGKICSMGNANIDIRSFELNYELNAIIFDDTTVLELENIFHKECSESTLLDKNFFENSSIFIKLLENICRMFSNTM</sequence>
<feature type="transmembrane region" description="Helical" evidence="9">
    <location>
        <begin position="37"/>
        <end position="55"/>
    </location>
</feature>
<evidence type="ECO:0000256" key="4">
    <source>
        <dbReference type="ARBA" id="ARBA00022692"/>
    </source>
</evidence>
<evidence type="ECO:0000256" key="8">
    <source>
        <dbReference type="NCBIfam" id="TIGR04265"/>
    </source>
</evidence>
<dbReference type="AlphaFoldDB" id="A0A0L6ZBW4"/>
<proteinExistence type="predicted"/>
<keyword evidence="3 11" id="KW-0808">Transferase</keyword>
<evidence type="ECO:0000256" key="7">
    <source>
        <dbReference type="ARBA" id="ARBA00023136"/>
    </source>
</evidence>
<protein>
    <recommendedName>
        <fullName evidence="8">Cardiolipin synthase</fullName>
        <ecNumber evidence="8">2.7.8.-</ecNumber>
    </recommendedName>
</protein>
<dbReference type="CDD" id="cd09110">
    <property type="entry name" value="PLDc_CLS_1"/>
    <property type="match status" value="1"/>
</dbReference>
<dbReference type="GO" id="GO:0008808">
    <property type="term" value="F:cardiolipin synthase activity"/>
    <property type="evidence" value="ECO:0007669"/>
    <property type="project" value="UniProtKB-UniRule"/>
</dbReference>
<evidence type="ECO:0000256" key="9">
    <source>
        <dbReference type="SAM" id="Phobius"/>
    </source>
</evidence>
<comment type="caution">
    <text evidence="11">The sequence shown here is derived from an EMBL/GenBank/DDBJ whole genome shotgun (WGS) entry which is preliminary data.</text>
</comment>
<dbReference type="Proteomes" id="UP000037043">
    <property type="component" value="Unassembled WGS sequence"/>
</dbReference>
<dbReference type="EMBL" id="LHUR01000013">
    <property type="protein sequence ID" value="KOA20474.1"/>
    <property type="molecule type" value="Genomic_DNA"/>
</dbReference>
<evidence type="ECO:0000259" key="10">
    <source>
        <dbReference type="PROSITE" id="PS50035"/>
    </source>
</evidence>
<comment type="subcellular location">
    <subcellularLocation>
        <location evidence="1">Cell membrane</location>
    </subcellularLocation>
</comment>
<evidence type="ECO:0000256" key="2">
    <source>
        <dbReference type="ARBA" id="ARBA00022475"/>
    </source>
</evidence>
<dbReference type="EC" id="2.7.8.-" evidence="8"/>
<dbReference type="InterPro" id="IPR025202">
    <property type="entry name" value="PLD-like_dom"/>
</dbReference>
<keyword evidence="4 9" id="KW-0812">Transmembrane</keyword>
<dbReference type="NCBIfam" id="TIGR04265">
    <property type="entry name" value="bac_cardiolipin"/>
    <property type="match status" value="1"/>
</dbReference>
<dbReference type="InterPro" id="IPR022924">
    <property type="entry name" value="Cardiolipin_synthase"/>
</dbReference>
<reference evidence="12" key="1">
    <citation type="submission" date="2015-08" db="EMBL/GenBank/DDBJ databases">
        <title>Genome sequence of the strict anaerobe Clostridium homopropionicum LuHBu1 (DSM 5847T).</title>
        <authorList>
            <person name="Poehlein A."/>
            <person name="Beck M."/>
            <person name="Schiel-Bengelsdorf B."/>
            <person name="Bengelsdorf F.R."/>
            <person name="Daniel R."/>
            <person name="Duerre P."/>
        </authorList>
    </citation>
    <scope>NUCLEOTIDE SEQUENCE [LARGE SCALE GENOMIC DNA]</scope>
    <source>
        <strain evidence="12">DSM 5847</strain>
    </source>
</reference>
<accession>A0A0L6ZBW4</accession>
<dbReference type="Pfam" id="PF13091">
    <property type="entry name" value="PLDc_2"/>
    <property type="match status" value="2"/>
</dbReference>
<evidence type="ECO:0000313" key="11">
    <source>
        <dbReference type="EMBL" id="KOA20474.1"/>
    </source>
</evidence>
<gene>
    <name evidence="11" type="primary">clsA_1</name>
    <name evidence="11" type="ORF">CLHOM_10620</name>
</gene>